<proteinExistence type="inferred from homology"/>
<dbReference type="Gene3D" id="3.40.50.1820">
    <property type="entry name" value="alpha/beta hydrolase"/>
    <property type="match status" value="1"/>
</dbReference>
<dbReference type="EMBL" id="AYSO01000012">
    <property type="protein sequence ID" value="KIE48061.1"/>
    <property type="molecule type" value="Genomic_DNA"/>
</dbReference>
<dbReference type="GO" id="GO:0008831">
    <property type="term" value="F:dTDP-4-dehydrorhamnose reductase activity"/>
    <property type="evidence" value="ECO:0007669"/>
    <property type="project" value="UniProtKB-EC"/>
</dbReference>
<evidence type="ECO:0000256" key="1">
    <source>
        <dbReference type="ARBA" id="ARBA00010944"/>
    </source>
</evidence>
<comment type="caution">
    <text evidence="5">The sequence shown here is derived from an EMBL/GenBank/DDBJ whole genome shotgun (WGS) entry which is preliminary data.</text>
</comment>
<comment type="similarity">
    <text evidence="1 2">Belongs to the dTDP-4-dehydrorhamnose reductase family.</text>
</comment>
<dbReference type="UniPathway" id="UPA00124"/>
<comment type="function">
    <text evidence="2">Catalyzes the reduction of dTDP-6-deoxy-L-lyxo-4-hexulose to yield dTDP-L-rhamnose.</text>
</comment>
<dbReference type="GO" id="GO:0016853">
    <property type="term" value="F:isomerase activity"/>
    <property type="evidence" value="ECO:0007669"/>
    <property type="project" value="UniProtKB-KW"/>
</dbReference>
<dbReference type="RefSeq" id="WP_202812743.1">
    <property type="nucleotide sequence ID" value="NZ_AYSO01000012.1"/>
</dbReference>
<dbReference type="InterPro" id="IPR000073">
    <property type="entry name" value="AB_hydrolase_1"/>
</dbReference>
<dbReference type="InterPro" id="IPR029058">
    <property type="entry name" value="AB_hydrolase_fold"/>
</dbReference>
<protein>
    <recommendedName>
        <fullName evidence="2">dTDP-4-dehydrorhamnose reductase</fullName>
        <ecNumber evidence="2">1.1.1.133</ecNumber>
    </recommendedName>
</protein>
<dbReference type="PANTHER" id="PTHR10491">
    <property type="entry name" value="DTDP-4-DEHYDRORHAMNOSE REDUCTASE"/>
    <property type="match status" value="1"/>
</dbReference>
<dbReference type="Proteomes" id="UP000031366">
    <property type="component" value="Unassembled WGS sequence"/>
</dbReference>
<evidence type="ECO:0000259" key="4">
    <source>
        <dbReference type="Pfam" id="PF04321"/>
    </source>
</evidence>
<dbReference type="Pfam" id="PF00561">
    <property type="entry name" value="Abhydrolase_1"/>
    <property type="match status" value="1"/>
</dbReference>
<evidence type="ECO:0000313" key="5">
    <source>
        <dbReference type="EMBL" id="KIE48061.1"/>
    </source>
</evidence>
<keyword evidence="6" id="KW-1185">Reference proteome</keyword>
<dbReference type="GO" id="GO:0019305">
    <property type="term" value="P:dTDP-rhamnose biosynthetic process"/>
    <property type="evidence" value="ECO:0007669"/>
    <property type="project" value="UniProtKB-UniPathway"/>
</dbReference>
<dbReference type="Gene3D" id="3.40.50.720">
    <property type="entry name" value="NAD(P)-binding Rossmann-like Domain"/>
    <property type="match status" value="1"/>
</dbReference>
<dbReference type="SUPFAM" id="SSF53474">
    <property type="entry name" value="alpha/beta-Hydrolases"/>
    <property type="match status" value="1"/>
</dbReference>
<dbReference type="Pfam" id="PF04321">
    <property type="entry name" value="RmlD_sub_bind"/>
    <property type="match status" value="1"/>
</dbReference>
<feature type="domain" description="RmlD-like substrate binding" evidence="4">
    <location>
        <begin position="3"/>
        <end position="236"/>
    </location>
</feature>
<sequence>MEKIAITGSNGFLGSRFIDFYKDKYDIIPLSHNDLDIKNYERAIEVIKSVKPTYLIHTAAISDTGFCEKNPKSSYDVNVNGSINIAKACDMMGVKMIYLSSDQVYGGNEDIGPTVPITNNIYGKHKLEAEKALKEILEDAVILRITWLYSLPERNKPLKPNIIWNVVKAALNNKPVEFRTNEYRGITYVYDLINAFDKILQLPGGVYNAGSENNLNTYELGESILKEMELEHRIHELLIKDTESFKIKSRDLRICNKKLEKYDIYFDETEKSLSKCINDFKFHIFQGKNIEKNMETSANRCLKRRGITLKQFFINNEGVKTGVSEWGNKENPTIICIHGLGSSSLSFLELGELLKDKYHIFSIDLLGHGKSPAFNKDEDYEIPNLIAWISKVIEMIEKDNSYLMVHS</sequence>
<dbReference type="GO" id="GO:0005829">
    <property type="term" value="C:cytosol"/>
    <property type="evidence" value="ECO:0007669"/>
    <property type="project" value="TreeGrafter"/>
</dbReference>
<dbReference type="PANTHER" id="PTHR10491:SF4">
    <property type="entry name" value="METHIONINE ADENOSYLTRANSFERASE 2 SUBUNIT BETA"/>
    <property type="match status" value="1"/>
</dbReference>
<comment type="pathway">
    <text evidence="2">Carbohydrate biosynthesis; dTDP-L-rhamnose biosynthesis.</text>
</comment>
<dbReference type="SUPFAM" id="SSF51735">
    <property type="entry name" value="NAD(P)-binding Rossmann-fold domains"/>
    <property type="match status" value="1"/>
</dbReference>
<evidence type="ECO:0000313" key="6">
    <source>
        <dbReference type="Proteomes" id="UP000031366"/>
    </source>
</evidence>
<evidence type="ECO:0000259" key="3">
    <source>
        <dbReference type="Pfam" id="PF00561"/>
    </source>
</evidence>
<keyword evidence="2" id="KW-0560">Oxidoreductase</keyword>
<keyword evidence="2" id="KW-0521">NADP</keyword>
<reference evidence="5 6" key="1">
    <citation type="journal article" date="2015" name="Infect. Genet. Evol.">
        <title>Genomic sequences of six botulinum neurotoxin-producing strains representing three clostridial species illustrate the mobility and diversity of botulinum neurotoxin genes.</title>
        <authorList>
            <person name="Smith T.J."/>
            <person name="Hill K.K."/>
            <person name="Xie G."/>
            <person name="Foley B.T."/>
            <person name="Williamson C.H."/>
            <person name="Foster J.T."/>
            <person name="Johnson S.L."/>
            <person name="Chertkov O."/>
            <person name="Teshima H."/>
            <person name="Gibbons H.S."/>
            <person name="Johnsky L.A."/>
            <person name="Karavis M.A."/>
            <person name="Smith L.A."/>
        </authorList>
    </citation>
    <scope>NUCLEOTIDE SEQUENCE [LARGE SCALE GENOMIC DNA]</scope>
    <source>
        <strain evidence="5 6">CDC 2741</strain>
    </source>
</reference>
<dbReference type="InterPro" id="IPR005913">
    <property type="entry name" value="dTDP_dehydrorham_reduct"/>
</dbReference>
<dbReference type="AlphaFoldDB" id="A0A0C1RCH0"/>
<gene>
    <name evidence="5" type="ORF">U732_3939</name>
</gene>
<keyword evidence="5" id="KW-0413">Isomerase</keyword>
<accession>A0A0C1RCH0</accession>
<organism evidence="5 6">
    <name type="scientific">Clostridium argentinense CDC 2741</name>
    <dbReference type="NCBI Taxonomy" id="1418104"/>
    <lineage>
        <taxon>Bacteria</taxon>
        <taxon>Bacillati</taxon>
        <taxon>Bacillota</taxon>
        <taxon>Clostridia</taxon>
        <taxon>Eubacteriales</taxon>
        <taxon>Clostridiaceae</taxon>
        <taxon>Clostridium</taxon>
    </lineage>
</organism>
<evidence type="ECO:0000256" key="2">
    <source>
        <dbReference type="RuleBase" id="RU364082"/>
    </source>
</evidence>
<dbReference type="EC" id="1.1.1.133" evidence="2"/>
<dbReference type="InterPro" id="IPR036291">
    <property type="entry name" value="NAD(P)-bd_dom_sf"/>
</dbReference>
<dbReference type="InterPro" id="IPR029903">
    <property type="entry name" value="RmlD-like-bd"/>
</dbReference>
<feature type="domain" description="AB hydrolase-1" evidence="3">
    <location>
        <begin position="332"/>
        <end position="407"/>
    </location>
</feature>
<name>A0A0C1RCH0_9CLOT</name>